<keyword evidence="4" id="KW-1185">Reference proteome</keyword>
<keyword evidence="2" id="KW-0812">Transmembrane</keyword>
<feature type="transmembrane region" description="Helical" evidence="2">
    <location>
        <begin position="74"/>
        <end position="93"/>
    </location>
</feature>
<evidence type="ECO:0000313" key="4">
    <source>
        <dbReference type="Proteomes" id="UP000466442"/>
    </source>
</evidence>
<feature type="transmembrane region" description="Helical" evidence="2">
    <location>
        <begin position="621"/>
        <end position="644"/>
    </location>
</feature>
<keyword evidence="2" id="KW-1133">Transmembrane helix</keyword>
<feature type="compositionally biased region" description="Low complexity" evidence="1">
    <location>
        <begin position="594"/>
        <end position="610"/>
    </location>
</feature>
<dbReference type="AlphaFoldDB" id="A0A8S9XFI4"/>
<protein>
    <submittedName>
        <fullName evidence="3">Uncharacterized protein</fullName>
    </submittedName>
</protein>
<feature type="transmembrane region" description="Helical" evidence="2">
    <location>
        <begin position="161"/>
        <end position="180"/>
    </location>
</feature>
<organism evidence="3 4">
    <name type="scientific">Apolygus lucorum</name>
    <name type="common">Small green plant bug</name>
    <name type="synonym">Lygocoris lucorum</name>
    <dbReference type="NCBI Taxonomy" id="248454"/>
    <lineage>
        <taxon>Eukaryota</taxon>
        <taxon>Metazoa</taxon>
        <taxon>Ecdysozoa</taxon>
        <taxon>Arthropoda</taxon>
        <taxon>Hexapoda</taxon>
        <taxon>Insecta</taxon>
        <taxon>Pterygota</taxon>
        <taxon>Neoptera</taxon>
        <taxon>Paraneoptera</taxon>
        <taxon>Hemiptera</taxon>
        <taxon>Heteroptera</taxon>
        <taxon>Panheteroptera</taxon>
        <taxon>Cimicomorpha</taxon>
        <taxon>Miridae</taxon>
        <taxon>Mirini</taxon>
        <taxon>Apolygus</taxon>
    </lineage>
</organism>
<gene>
    <name evidence="3" type="ORF">GE061_016269</name>
</gene>
<evidence type="ECO:0000256" key="1">
    <source>
        <dbReference type="SAM" id="MobiDB-lite"/>
    </source>
</evidence>
<name>A0A8S9XFI4_APOLU</name>
<comment type="caution">
    <text evidence="3">The sequence shown here is derived from an EMBL/GenBank/DDBJ whole genome shotgun (WGS) entry which is preliminary data.</text>
</comment>
<feature type="transmembrane region" description="Helical" evidence="2">
    <location>
        <begin position="323"/>
        <end position="345"/>
    </location>
</feature>
<feature type="transmembrane region" description="Helical" evidence="2">
    <location>
        <begin position="293"/>
        <end position="311"/>
    </location>
</feature>
<feature type="transmembrane region" description="Helical" evidence="2">
    <location>
        <begin position="192"/>
        <end position="212"/>
    </location>
</feature>
<feature type="transmembrane region" description="Helical" evidence="2">
    <location>
        <begin position="656"/>
        <end position="677"/>
    </location>
</feature>
<feature type="transmembrane region" description="Helical" evidence="2">
    <location>
        <begin position="683"/>
        <end position="703"/>
    </location>
</feature>
<feature type="region of interest" description="Disordered" evidence="1">
    <location>
        <begin position="585"/>
        <end position="618"/>
    </location>
</feature>
<evidence type="ECO:0000256" key="2">
    <source>
        <dbReference type="SAM" id="Phobius"/>
    </source>
</evidence>
<keyword evidence="2" id="KW-0472">Membrane</keyword>
<sequence length="709" mass="79591">MSYIRIIAAYSSNLYGFFKMLNRVRLTLADVVVVVILWSMEFFNIWVDALCAYTSFVIFTRAQLESNYFQFNDWILFVIQCSGAMVLAFYTDVGRIRKMTACLIGVGIFALTPFVALLTTMVESLWSGMIMFWPSLFLFITLPLAYCLMFNQKLYADCGQVRRIVSVLEMLNACVGWIAFSTLPEYGIDGRTRYSVVFMWVLTIPLLVALLTSLDSIRRFIRGDISLDLSVKSLIEGIRNDWYEPHHGGRSARHVVLFGLMLLPSLSLSALGSTLESISNEDGEPQDPLLKNLLFLFQLLIIPFIEVCLTMTQISDEKADYSILILAHATNVIVLVLIVTSLVIVSPENDDNSQRGTSRIKRDVHYNFEFLCPVHDGATYVALNGVNGEIILSPDPILEDIPKNTKMTAGTLLPGTKIMDTYQYDTRIEIRMVEPVKVEATKRVRLLRNRFNLLYTIGNLSFLDLKVYFQPHHFNGRNALILILSTMWLDVAGGKVTINANDGGFNQIVDVLLSNAVKETLVPVPSLSRKVKFTYTYTGTDEVTKKILNEDSVDVNLEPYDVVVVFVLLAGIPAEVVLNSLRVCKQASPPPTEPTTKTTARRTTTQSTTKKPPRRATPEEISTYALAGAAFGTTSVAYTHFFWMESPLRLRATMFAAFRVANAVVWKFTPLLTGGTLTQSKAYGLLTFQILTLIAHLILGWIFQSKYNP</sequence>
<evidence type="ECO:0000313" key="3">
    <source>
        <dbReference type="EMBL" id="KAF6207820.1"/>
    </source>
</evidence>
<reference evidence="3" key="1">
    <citation type="journal article" date="2021" name="Mol. Ecol. Resour.">
        <title>Apolygus lucorum genome provides insights into omnivorousness and mesophyll feeding.</title>
        <authorList>
            <person name="Liu Y."/>
            <person name="Liu H."/>
            <person name="Wang H."/>
            <person name="Huang T."/>
            <person name="Liu B."/>
            <person name="Yang B."/>
            <person name="Yin L."/>
            <person name="Li B."/>
            <person name="Zhang Y."/>
            <person name="Zhang S."/>
            <person name="Jiang F."/>
            <person name="Zhang X."/>
            <person name="Ren Y."/>
            <person name="Wang B."/>
            <person name="Wang S."/>
            <person name="Lu Y."/>
            <person name="Wu K."/>
            <person name="Fan W."/>
            <person name="Wang G."/>
        </authorList>
    </citation>
    <scope>NUCLEOTIDE SEQUENCE</scope>
    <source>
        <strain evidence="3">12Hb</strain>
    </source>
</reference>
<dbReference type="Proteomes" id="UP000466442">
    <property type="component" value="Unassembled WGS sequence"/>
</dbReference>
<accession>A0A8S9XFI4</accession>
<proteinExistence type="predicted"/>
<feature type="transmembrane region" description="Helical" evidence="2">
    <location>
        <begin position="100"/>
        <end position="118"/>
    </location>
</feature>
<feature type="transmembrane region" description="Helical" evidence="2">
    <location>
        <begin position="20"/>
        <end position="38"/>
    </location>
</feature>
<feature type="transmembrane region" description="Helical" evidence="2">
    <location>
        <begin position="130"/>
        <end position="149"/>
    </location>
</feature>
<dbReference type="EMBL" id="WIXP02000007">
    <property type="protein sequence ID" value="KAF6207820.1"/>
    <property type="molecule type" value="Genomic_DNA"/>
</dbReference>